<keyword evidence="7" id="KW-0804">Transcription</keyword>
<feature type="domain" description="C2H2-type" evidence="11">
    <location>
        <begin position="1467"/>
        <end position="1494"/>
    </location>
</feature>
<keyword evidence="13" id="KW-1185">Reference proteome</keyword>
<evidence type="ECO:0000256" key="5">
    <source>
        <dbReference type="ARBA" id="ARBA00022833"/>
    </source>
</evidence>
<keyword evidence="5" id="KW-0862">Zinc</keyword>
<evidence type="ECO:0000256" key="2">
    <source>
        <dbReference type="ARBA" id="ARBA00022723"/>
    </source>
</evidence>
<accession>A0A8S1F5Z0</accession>
<dbReference type="PANTHER" id="PTHR47772:SF13">
    <property type="entry name" value="GASTRULA ZINC FINGER PROTEIN XLCGF49.1-LIKE-RELATED"/>
    <property type="match status" value="1"/>
</dbReference>
<dbReference type="PROSITE" id="PS00028">
    <property type="entry name" value="ZINC_FINGER_C2H2_1"/>
    <property type="match status" value="11"/>
</dbReference>
<dbReference type="OrthoDB" id="5809979at2759"/>
<keyword evidence="3" id="KW-0677">Repeat</keyword>
<feature type="domain" description="C2H2-type" evidence="11">
    <location>
        <begin position="1179"/>
        <end position="1207"/>
    </location>
</feature>
<proteinExistence type="predicted"/>
<keyword evidence="4 9" id="KW-0863">Zinc-finger</keyword>
<dbReference type="Proteomes" id="UP000494206">
    <property type="component" value="Unassembled WGS sequence"/>
</dbReference>
<evidence type="ECO:0000313" key="12">
    <source>
        <dbReference type="EMBL" id="CAB3407250.1"/>
    </source>
</evidence>
<organism evidence="12 13">
    <name type="scientific">Caenorhabditis bovis</name>
    <dbReference type="NCBI Taxonomy" id="2654633"/>
    <lineage>
        <taxon>Eukaryota</taxon>
        <taxon>Metazoa</taxon>
        <taxon>Ecdysozoa</taxon>
        <taxon>Nematoda</taxon>
        <taxon>Chromadorea</taxon>
        <taxon>Rhabditida</taxon>
        <taxon>Rhabditina</taxon>
        <taxon>Rhabditomorpha</taxon>
        <taxon>Rhabditoidea</taxon>
        <taxon>Rhabditidae</taxon>
        <taxon>Peloderinae</taxon>
        <taxon>Caenorhabditis</taxon>
    </lineage>
</organism>
<dbReference type="InterPro" id="IPR050636">
    <property type="entry name" value="C2H2-ZF_domain-containing"/>
</dbReference>
<feature type="region of interest" description="Disordered" evidence="10">
    <location>
        <begin position="1374"/>
        <end position="1394"/>
    </location>
</feature>
<feature type="compositionally biased region" description="Low complexity" evidence="10">
    <location>
        <begin position="1375"/>
        <end position="1394"/>
    </location>
</feature>
<dbReference type="PROSITE" id="PS50157">
    <property type="entry name" value="ZINC_FINGER_C2H2_2"/>
    <property type="match status" value="7"/>
</dbReference>
<feature type="domain" description="C2H2-type" evidence="11">
    <location>
        <begin position="1559"/>
        <end position="1587"/>
    </location>
</feature>
<feature type="compositionally biased region" description="Polar residues" evidence="10">
    <location>
        <begin position="1"/>
        <end position="20"/>
    </location>
</feature>
<gene>
    <name evidence="12" type="ORF">CBOVIS_LOCUS9207</name>
</gene>
<dbReference type="InterPro" id="IPR013087">
    <property type="entry name" value="Znf_C2H2_type"/>
</dbReference>
<dbReference type="EMBL" id="CADEPM010000006">
    <property type="protein sequence ID" value="CAB3407250.1"/>
    <property type="molecule type" value="Genomic_DNA"/>
</dbReference>
<feature type="domain" description="C2H2-type" evidence="11">
    <location>
        <begin position="1061"/>
        <end position="1089"/>
    </location>
</feature>
<feature type="domain" description="C2H2-type" evidence="11">
    <location>
        <begin position="2082"/>
        <end position="2113"/>
    </location>
</feature>
<evidence type="ECO:0000256" key="10">
    <source>
        <dbReference type="SAM" id="MobiDB-lite"/>
    </source>
</evidence>
<evidence type="ECO:0000256" key="9">
    <source>
        <dbReference type="PROSITE-ProRule" id="PRU00042"/>
    </source>
</evidence>
<dbReference type="SMART" id="SM00355">
    <property type="entry name" value="ZnF_C2H2"/>
    <property type="match status" value="50"/>
</dbReference>
<evidence type="ECO:0000256" key="8">
    <source>
        <dbReference type="ARBA" id="ARBA00023242"/>
    </source>
</evidence>
<dbReference type="GO" id="GO:0005634">
    <property type="term" value="C:nucleus"/>
    <property type="evidence" value="ECO:0007669"/>
    <property type="project" value="UniProtKB-SubCell"/>
</dbReference>
<evidence type="ECO:0000256" key="7">
    <source>
        <dbReference type="ARBA" id="ARBA00023163"/>
    </source>
</evidence>
<protein>
    <recommendedName>
        <fullName evidence="11">C2H2-type domain-containing protein</fullName>
    </recommendedName>
</protein>
<dbReference type="SUPFAM" id="SSF57667">
    <property type="entry name" value="beta-beta-alpha zinc fingers"/>
    <property type="match status" value="8"/>
</dbReference>
<comment type="caution">
    <text evidence="12">The sequence shown here is derived from an EMBL/GenBank/DDBJ whole genome shotgun (WGS) entry which is preliminary data.</text>
</comment>
<feature type="region of interest" description="Disordered" evidence="10">
    <location>
        <begin position="1"/>
        <end position="35"/>
    </location>
</feature>
<feature type="domain" description="C2H2-type" evidence="11">
    <location>
        <begin position="1692"/>
        <end position="1720"/>
    </location>
</feature>
<evidence type="ECO:0000256" key="1">
    <source>
        <dbReference type="ARBA" id="ARBA00004123"/>
    </source>
</evidence>
<reference evidence="12 13" key="1">
    <citation type="submission" date="2020-04" db="EMBL/GenBank/DDBJ databases">
        <authorList>
            <person name="Laetsch R D."/>
            <person name="Stevens L."/>
            <person name="Kumar S."/>
            <person name="Blaxter L. M."/>
        </authorList>
    </citation>
    <scope>NUCLEOTIDE SEQUENCE [LARGE SCALE GENOMIC DNA]</scope>
</reference>
<keyword evidence="8" id="KW-0539">Nucleus</keyword>
<keyword evidence="2" id="KW-0479">Metal-binding</keyword>
<feature type="domain" description="C2H2-type" evidence="11">
    <location>
        <begin position="2053"/>
        <end position="2080"/>
    </location>
</feature>
<evidence type="ECO:0000256" key="3">
    <source>
        <dbReference type="ARBA" id="ARBA00022737"/>
    </source>
</evidence>
<evidence type="ECO:0000256" key="6">
    <source>
        <dbReference type="ARBA" id="ARBA00023015"/>
    </source>
</evidence>
<evidence type="ECO:0000313" key="13">
    <source>
        <dbReference type="Proteomes" id="UP000494206"/>
    </source>
</evidence>
<dbReference type="InterPro" id="IPR036236">
    <property type="entry name" value="Znf_C2H2_sf"/>
</dbReference>
<comment type="subcellular location">
    <subcellularLocation>
        <location evidence="1">Nucleus</location>
    </subcellularLocation>
</comment>
<keyword evidence="6" id="KW-0805">Transcription regulation</keyword>
<dbReference type="PANTHER" id="PTHR47772">
    <property type="entry name" value="ZINC FINGER PROTEIN 200"/>
    <property type="match status" value="1"/>
</dbReference>
<sequence>MCDDSSGNKMSKSDTRSTPASELEKEAIQGSSRQIRNVPVITINDDEKRSSLANLLQRLQKLKSKERRNSEISTKVDERVSHVNNIVRMHSPASSTSSKAGVSILDDPDELTDEQLLEQHRRIMAVIEKRKSMKNKDASIVSPEVVSPSIMEPPKAAKRKIDEPMKVAPKKIKKEVSDDMEKIIDIQCSLCNESFEKISRILDHRLNSHGFDVMRTCWICKKLMPTKRDIEIHLAIELACYPCQKCGKLCDDAYAWNSHEANCAITSSHTQNSMENQTMPAVSPHPPTFRQIPETPTNFEASGQNRRKSDALKIEIKPEIAEFDIPNPSSSPPNFGINLDELNNRRDSDAKCPNCVPISDGIDNHLDHRERVHGNDVVVVCAICGQIFLTRAAVYQHLNIQHCLFECKVCKVRHKTEDELHSHRCKTTGKIPILCVTCNDGKTYNSVVDLLRHRKNAHGREHMLKCHHCPKTFANLRTIRRHLVRNVYALHKCVICKDTFETSEMLEKHKVDCKQVLPVSQKYKMAMANEKTKNALRCSKCDRCTQIPSLLKEHEANCQGKRAIAIKCSLCALQFGNVKDFLDHRKDSHGVDALLECTVCGQHRTTRYSMRDHLNLEFRIYECLKCGTALSNLLGLFDHETRCNGIGKDTILHKDLISCTKCGRKSGIEQCIREHESVCDGIFDIDDPKCDICHNVFTSLNEMVVHRSEAHPTASLTCFKCNQEFASKSGFAQHLALEYEIFPCIKCNKPMSSVLSLLLHEKTCGSKIVSVRDSSTPFACPTCHRRSSELSIVEEHVKQCAGPENIIVKCHYCDTVVSSVSEIIEHISMVHGDEKLLECGKCAKRFVSKRSIYRHFVKEYGIHRCLRCNEPTFGNWALMKHEKNCVHKSQTKFECSKCRHFTYCRDILFKHEPMCRGETPIEIRCELCVGEKCATVGELLTHLQREHGETAMLTCGICAKVFDRRQGIEEHLNTEYRLYPCLRCGRGMSTSARLEVHEQTCRNTSTTAMCDESPRALHVYREAKRCSKCNRYMFVTSSMMEQFAQHEATCGGRDAATTREIECLICSEAFIAVTDLLFHRSIVHGPESVFECPNCGKKCETRQGMLKHLTVEYGIFVCSRCGNTASSAHRLKQHEMSCIEIQKTIDFEQCKMCGKYGLKRDETRKHISQCDGLDCSRPIMCHVCFRRFVDMSSLLEHISNEHGTEEMLQCPYCEKTFETKQGILVHLQLEYSPYACKKCEKRCFNEERLKEHMRNCTALAVNECEKCNRQSHNPEALNKHSSRCAGIRNDDIEIYCPSCPGSSFLSINDMLIHRVQTHGESAMLRCGICSKKYGSKAGIASHYVVEFRMHECQKCLACFRSAADLSDHEANCDGPTTESTTTTPLSSTTFTTTPSTTSAERKFMECDKCKLLTANVDVLTEHLEKCVGELPDIDEIVPKCSDCALQFLTVSDLLFHRNKAHGLEAMLRCHFCDRAFTSKSGIQSHLYTEYGIYPPCTSCGLHFGTISRLESHQSGCMTKFEEALVGVCEICNKGTYNIDFYVDHLERCRRRTHSSDVDIECTTCDEKFMTVMDLVLHKKYNHTEKELLECAKCDKRFATSTGIYWHLNLDYEIYKCKFCGQVEMTEGFLNEHQKNSECSKAKKSKTKANTRADDVGTCAKCGILSYFPQHLEVHSAKCDGSRRPTNPDSKQIKCFDCDDVFLRVSDLLRHIELCHADQTEYQCRFCEDLFDTKDALRSHYIKEFCVWPCPKCKSGFQSEKSRAEHSASCTAEVQLANTSSGELMKCKACRSFTYSTPILKKHEAKCNGEVPFPQKRIECSICRASAISVGDLLTHRNDVHGEAAMLTCGVCDKKFVSKLQLFQHLPSEYNLYGCRKCGAHASTKKHMKAHQWICNGLDEPKVFVSCENCGKLTLQSENLDDHQCGQLDKSKEIRCTMCDKLFMTIGDILHHRNVEHDEKTMLTCPVCQEKFRKRYEIKNHLEHEYRKHNYENCENCGKEFRIVKELQKHMAECKPMIDESINQCSNCGVFVYNMEKFEEHQECCKNYPDDNLIKCLKCQKRFLTVHDLLRHRLAKYGRKEMLKCQICGQIFDLRSKLANHLIIEYGVHQCSKCAQPFSARRKKYKHEAKCDGVRKFPRRSRKTCLKCGRKVSNAKFLFEHEQLCKNDSPAIDCHLCDEKYLTINDLVAHWWKCHPRTEKFQCLICGILSATKHGFVAHLNKEFKIFDCKQCNRNFGCLKRLEEHKVGCY</sequence>
<dbReference type="GO" id="GO:0008270">
    <property type="term" value="F:zinc ion binding"/>
    <property type="evidence" value="ECO:0007669"/>
    <property type="project" value="UniProtKB-KW"/>
</dbReference>
<evidence type="ECO:0000259" key="11">
    <source>
        <dbReference type="PROSITE" id="PS50157"/>
    </source>
</evidence>
<evidence type="ECO:0000256" key="4">
    <source>
        <dbReference type="ARBA" id="ARBA00022771"/>
    </source>
</evidence>
<dbReference type="Gene3D" id="3.30.160.60">
    <property type="entry name" value="Classic Zinc Finger"/>
    <property type="match status" value="10"/>
</dbReference>
<name>A0A8S1F5Z0_9PELO</name>